<protein>
    <recommendedName>
        <fullName evidence="2">Glycine-rich domain-containing protein</fullName>
    </recommendedName>
</protein>
<dbReference type="KEGG" id="acn:ACIS_00306"/>
<dbReference type="InterPro" id="IPR049304">
    <property type="entry name" value="Gly_rich_dom"/>
</dbReference>
<dbReference type="OrthoDB" id="7164944at2"/>
<sequence>MFVINSERRTNSRLWLGFWVHLVCMLCSAMVFYVPRMCDSAGGVVPDEFREVPGRRNADSIFAVPEILVVFRAPMIGHNIDAEKVRVERWEYMQRPLGYVAGYVQRNANNELQMCACTKWTSILDDNLARELELKRTHQEGELTNFDDLSLDDRVKQACEYMNTWRGCVNIIAVTPEVPGFCNAFAKESRIHVVPIEFRRQSYFMPGLRVITEDGGVNKVQDLYLGDSRTHSPVRSRGPKIIDCGRMTGGLHNLSKECADFPVETQDPEEYVSAFGYRLHRHDDEICIERVSNAGRVVDCVPAPGLQRPSITSVPGNKMQIRFNPCKDLNGNDTGYCNLAMGPGDKDSAAEFAVARPKFDVNSYDFTLKYVCDEPGVELKNCKQLRQTYDEDPRGNVTCLTGLQFSPKKFYVRRDHRHYWVSELPKVLVARSLDKASKRNLLCDDSRSLDLSKMRQEDIDRMRIRGRFFRIVPQGSGGTGGDVLCKDNMLYLYDNDRVFDHETPSMCSSSSKYGVISGHCKTRYMSEDYHQPFFLRDSEEESTSSIVPLNLLMQGMCVSNFPEYVYKYYTGGSPLAAGLSPEESNKHLLEISRDNTECDFIRIEMWGGGESGSLRGGAKVGKPGEYVMGVLKVNPEERKYLITSVGHGGAALLDAKGNSNAQSPGGNTTALLCDDVGGETCSLRLTAGGGGRPGGTSSSTGYEKLVHYRVAEGRAKIRDDEVFVPYQNIDFASGRASMHDVGCVSNSPSSGKRAAIEVLAPSKYMGAGGCARADANVVQSGAHGMIKLTCEKWSGDPGKVKEWEGSFCNKEVLELLNLFKKHAADRKLNEETNTFFADVASMPFCRGVTGLPKLPQVLDALAAVVKGNDVTKKNRKEAKAWITKTLAPLSSVLDSDYRVVNAYVTAQKALKKTSTGGKKEFSQGFEELIKSKVSIIADSSEVLEMLKRLKDYTGGQSLKSDYILAALESKEFAEDVAKSPDFVEWLESTVKNIGSKQGLAFENEQEVDAWVGGMVASLKKALTDDVEVAKAYERVISKLGGSIDAKGHESIVDSFIEGFKELAVKATSTVLDRVLELLEQLKNHAEVHGVKSQGVFRRIAKSSFPRAISGHEEFIAGLEAVAAVISAEDKVFDNAKDIETWVESSIAPVVKALNKEGKIVEAYANVRYDETRSKRAYDEDAKSELITNFRDLVRSKAVDSNYWIVEDDGERTRRITLETHVDPVNTGLSARRVLHALRTAAQEYGIRDAELIFDVFFRRAYIVLRVETNQHLFSLLEYVAYVSQSERAPDLRKLRSFRSSWNQMLERIPTSDLFPEEVARALSKEGRHAALARFLKDADYVNRYVRNKVFEALKGILDASFVKHSAKKTEGEYKMFANTLEAMLKRTKIWGRYKDLDATKRMASGTFAKNAAGKSRCLAWGLNNILLIMEGVAIARESIPDFDSSHAFTKQMLHTHTYRYLEKCLELHGENTPYDGDIRKVVEGAMSDLLGQGNYKNVTDQEFVKVLNQLQALSTESGPCPETESQFASKGTCCGVRMISHPAFLKVANKEFRNVVKDLVTLLSSWDRVQAFDRLWSWYSGKAADVLNRAFDSSAEHKRVYKERAKAEAEDCDKYIYFEPLGLSLYDQVQGMLYKRLSALREKSKDADALQQEHDFVLEAYDLMSDIARHAGYLHGDGASLVFMAMRDMQFVNAAGGTPVLSFLSDHLMPALKGGVKTFATRAEADAWIGEIESHMEKFAQDSRSLNLLIIYGDLYLEQLSLIENMMLPFHMRGQVYELLKGPQGAHISELVKRQKKSIEELCLEAQLHPPVDDVSHPLLDELTIYDRSSLTRAMKFAGMGVPYIPMVNFYHTVRELLKSKVRVVS</sequence>
<evidence type="ECO:0000313" key="4">
    <source>
        <dbReference type="Proteomes" id="UP000000630"/>
    </source>
</evidence>
<proteinExistence type="predicted"/>
<evidence type="ECO:0000259" key="2">
    <source>
        <dbReference type="Pfam" id="PF21722"/>
    </source>
</evidence>
<dbReference type="Proteomes" id="UP000000630">
    <property type="component" value="Chromosome"/>
</dbReference>
<feature type="domain" description="Glycine-rich" evidence="2">
    <location>
        <begin position="596"/>
        <end position="773"/>
    </location>
</feature>
<dbReference type="Pfam" id="PF21722">
    <property type="entry name" value="Gly_rich_2"/>
    <property type="match status" value="1"/>
</dbReference>
<feature type="transmembrane region" description="Helical" evidence="1">
    <location>
        <begin position="12"/>
        <end position="34"/>
    </location>
</feature>
<evidence type="ECO:0000256" key="1">
    <source>
        <dbReference type="SAM" id="Phobius"/>
    </source>
</evidence>
<keyword evidence="1" id="KW-0812">Transmembrane</keyword>
<reference evidence="3 4" key="1">
    <citation type="journal article" date="2010" name="J. Bacteriol.">
        <title>Complete genome sequence of Anaplasma marginale subsp. centrale.</title>
        <authorList>
            <person name="Herndon D.R."/>
            <person name="Palmer G.H."/>
            <person name="Shkap V."/>
            <person name="Knowles D.P. Jr."/>
            <person name="Brayton K.A."/>
        </authorList>
    </citation>
    <scope>NUCLEOTIDE SEQUENCE [LARGE SCALE GENOMIC DNA]</scope>
    <source>
        <strain evidence="3 4">Israel</strain>
    </source>
</reference>
<dbReference type="EMBL" id="CP001759">
    <property type="protein sequence ID" value="ACZ48966.1"/>
    <property type="molecule type" value="Genomic_DNA"/>
</dbReference>
<accession>D1ATT8</accession>
<dbReference type="HOGENOM" id="CLU_236549_0_0_5"/>
<gene>
    <name evidence="3" type="ordered locus">ACIS_00306</name>
</gene>
<keyword evidence="4" id="KW-1185">Reference proteome</keyword>
<keyword evidence="1" id="KW-1133">Transmembrane helix</keyword>
<name>D1ATT8_ANACI</name>
<organism evidence="3 4">
    <name type="scientific">Anaplasma centrale (strain Israel)</name>
    <name type="common">Anaplasma marginale subsp. centrale (strain Israel)</name>
    <dbReference type="NCBI Taxonomy" id="574556"/>
    <lineage>
        <taxon>Bacteria</taxon>
        <taxon>Pseudomonadati</taxon>
        <taxon>Pseudomonadota</taxon>
        <taxon>Alphaproteobacteria</taxon>
        <taxon>Rickettsiales</taxon>
        <taxon>Anaplasmataceae</taxon>
        <taxon>Anaplasma</taxon>
    </lineage>
</organism>
<dbReference type="RefSeq" id="WP_012880446.1">
    <property type="nucleotide sequence ID" value="NC_013532.1"/>
</dbReference>
<keyword evidence="1" id="KW-0472">Membrane</keyword>
<evidence type="ECO:0000313" key="3">
    <source>
        <dbReference type="EMBL" id="ACZ48966.1"/>
    </source>
</evidence>